<protein>
    <submittedName>
        <fullName evidence="3">Uncharacterized protein</fullName>
    </submittedName>
</protein>
<dbReference type="Proteomes" id="UP000295247">
    <property type="component" value="Unassembled WGS sequence"/>
</dbReference>
<accession>A0A4R4AGQ7</accession>
<reference evidence="3 4" key="1">
    <citation type="submission" date="2019-03" db="EMBL/GenBank/DDBJ databases">
        <title>Genomic Encyclopedia of Type Strains, Phase IV (KMG-IV): sequencing the most valuable type-strain genomes for metagenomic binning, comparative biology and taxonomic classification.</title>
        <authorList>
            <person name="Goeker M."/>
        </authorList>
    </citation>
    <scope>NUCLEOTIDE SEQUENCE [LARGE SCALE GENOMIC DNA]</scope>
    <source>
        <strain evidence="3 4">DSM 203</strain>
    </source>
</reference>
<evidence type="ECO:0000313" key="4">
    <source>
        <dbReference type="Proteomes" id="UP000295247"/>
    </source>
</evidence>
<evidence type="ECO:0000256" key="2">
    <source>
        <dbReference type="SAM" id="SignalP"/>
    </source>
</evidence>
<feature type="chain" id="PRO_5020844018" evidence="2">
    <location>
        <begin position="29"/>
        <end position="105"/>
    </location>
</feature>
<name>A0A4R4AGQ7_MARGR</name>
<gene>
    <name evidence="3" type="ORF">EDC29_102177</name>
</gene>
<dbReference type="EMBL" id="SMDC01000002">
    <property type="protein sequence ID" value="TCW38285.1"/>
    <property type="molecule type" value="Genomic_DNA"/>
</dbReference>
<keyword evidence="2" id="KW-0732">Signal</keyword>
<feature type="region of interest" description="Disordered" evidence="1">
    <location>
        <begin position="45"/>
        <end position="70"/>
    </location>
</feature>
<proteinExistence type="predicted"/>
<evidence type="ECO:0000313" key="3">
    <source>
        <dbReference type="EMBL" id="TCW38285.1"/>
    </source>
</evidence>
<evidence type="ECO:0000256" key="1">
    <source>
        <dbReference type="SAM" id="MobiDB-lite"/>
    </source>
</evidence>
<dbReference type="AlphaFoldDB" id="A0A4R4AGQ7"/>
<organism evidence="3 4">
    <name type="scientific">Marichromatium gracile</name>
    <name type="common">Chromatium gracile</name>
    <dbReference type="NCBI Taxonomy" id="1048"/>
    <lineage>
        <taxon>Bacteria</taxon>
        <taxon>Pseudomonadati</taxon>
        <taxon>Pseudomonadota</taxon>
        <taxon>Gammaproteobacteria</taxon>
        <taxon>Chromatiales</taxon>
        <taxon>Chromatiaceae</taxon>
        <taxon>Marichromatium</taxon>
    </lineage>
</organism>
<sequence>MMSATHVSAVRILGAALLALLFAMPVPAEEGEAVPAITPMPMGGPGPMPPAGMSPGAMGMGPGMPPPMMRSRWEMQQAHMERMERHMANIERLLEALVEAQRKGD</sequence>
<feature type="signal peptide" evidence="2">
    <location>
        <begin position="1"/>
        <end position="28"/>
    </location>
</feature>
<comment type="caution">
    <text evidence="3">The sequence shown here is derived from an EMBL/GenBank/DDBJ whole genome shotgun (WGS) entry which is preliminary data.</text>
</comment>
<dbReference type="RefSeq" id="WP_132228645.1">
    <property type="nucleotide sequence ID" value="NZ_NRRH01000006.1"/>
</dbReference>